<reference evidence="2" key="1">
    <citation type="submission" date="2021-04" db="EMBL/GenBank/DDBJ databases">
        <title>Isolation and polyphasic classification of algal microorganism.</title>
        <authorList>
            <person name="Wang S."/>
        </authorList>
    </citation>
    <scope>NUCLEOTIDE SEQUENCE</scope>
    <source>
        <strain evidence="2">720a</strain>
    </source>
</reference>
<dbReference type="EMBL" id="JAGSOT010000009">
    <property type="protein sequence ID" value="MBR7795340.1"/>
    <property type="molecule type" value="Genomic_DNA"/>
</dbReference>
<dbReference type="InterPro" id="IPR024515">
    <property type="entry name" value="DUF3397"/>
</dbReference>
<protein>
    <submittedName>
        <fullName evidence="2">DUF3397 domain-containing protein</fullName>
    </submittedName>
</protein>
<evidence type="ECO:0000256" key="1">
    <source>
        <dbReference type="SAM" id="Phobius"/>
    </source>
</evidence>
<feature type="transmembrane region" description="Helical" evidence="1">
    <location>
        <begin position="66"/>
        <end position="85"/>
    </location>
</feature>
<dbReference type="AlphaFoldDB" id="A0A941DRP1"/>
<proteinExistence type="predicted"/>
<dbReference type="RefSeq" id="WP_026680795.1">
    <property type="nucleotide sequence ID" value="NZ_BAAACY010000148.1"/>
</dbReference>
<accession>A0A941DRP1</accession>
<gene>
    <name evidence="2" type="ORF">KCX74_04690</name>
</gene>
<keyword evidence="3" id="KW-1185">Reference proteome</keyword>
<feature type="transmembrane region" description="Helical" evidence="1">
    <location>
        <begin position="38"/>
        <end position="60"/>
    </location>
</feature>
<sequence>MINVLSYFIALLVTVPLFATGILYYIARSSGIHPLKALHVAVHWTTIFYILSVCVIGSIIFNFNVIGIIITFLLVLITTIIVLQWRMQTEVNFARAFKIMLRISFLIFGFLYALLVLLGVIQRIFF</sequence>
<dbReference type="Pfam" id="PF11877">
    <property type="entry name" value="DUF3397"/>
    <property type="match status" value="1"/>
</dbReference>
<feature type="transmembrane region" description="Helical" evidence="1">
    <location>
        <begin position="6"/>
        <end position="26"/>
    </location>
</feature>
<keyword evidence="1" id="KW-1133">Transmembrane helix</keyword>
<evidence type="ECO:0000313" key="2">
    <source>
        <dbReference type="EMBL" id="MBR7795340.1"/>
    </source>
</evidence>
<name>A0A941DRP1_9BACI</name>
<keyword evidence="1" id="KW-0472">Membrane</keyword>
<feature type="transmembrane region" description="Helical" evidence="1">
    <location>
        <begin position="105"/>
        <end position="125"/>
    </location>
</feature>
<dbReference type="Proteomes" id="UP000675284">
    <property type="component" value="Unassembled WGS sequence"/>
</dbReference>
<keyword evidence="1" id="KW-0812">Transmembrane</keyword>
<evidence type="ECO:0000313" key="3">
    <source>
        <dbReference type="Proteomes" id="UP000675284"/>
    </source>
</evidence>
<comment type="caution">
    <text evidence="2">The sequence shown here is derived from an EMBL/GenBank/DDBJ whole genome shotgun (WGS) entry which is preliminary data.</text>
</comment>
<organism evidence="2 3">
    <name type="scientific">Virgibacillus salarius</name>
    <dbReference type="NCBI Taxonomy" id="447199"/>
    <lineage>
        <taxon>Bacteria</taxon>
        <taxon>Bacillati</taxon>
        <taxon>Bacillota</taxon>
        <taxon>Bacilli</taxon>
        <taxon>Bacillales</taxon>
        <taxon>Bacillaceae</taxon>
        <taxon>Virgibacillus</taxon>
    </lineage>
</organism>